<dbReference type="PROSITE" id="PS50110">
    <property type="entry name" value="RESPONSE_REGULATORY"/>
    <property type="match status" value="1"/>
</dbReference>
<evidence type="ECO:0000313" key="5">
    <source>
        <dbReference type="EMBL" id="PAX07195.1"/>
    </source>
</evidence>
<dbReference type="InterPro" id="IPR011006">
    <property type="entry name" value="CheY-like_superfamily"/>
</dbReference>
<dbReference type="CDD" id="cd17546">
    <property type="entry name" value="REC_hyHK_CKI1_RcsC-like"/>
    <property type="match status" value="1"/>
</dbReference>
<dbReference type="GO" id="GO:0000160">
    <property type="term" value="P:phosphorelay signal transduction system"/>
    <property type="evidence" value="ECO:0007669"/>
    <property type="project" value="UniProtKB-KW"/>
</dbReference>
<gene>
    <name evidence="5" type="ORF">CKY28_14255</name>
</gene>
<comment type="caution">
    <text evidence="5">The sequence shown here is derived from an EMBL/GenBank/DDBJ whole genome shotgun (WGS) entry which is preliminary data.</text>
</comment>
<keyword evidence="6" id="KW-1185">Reference proteome</keyword>
<dbReference type="SUPFAM" id="SSF52172">
    <property type="entry name" value="CheY-like"/>
    <property type="match status" value="1"/>
</dbReference>
<dbReference type="RefSeq" id="WP_095999020.1">
    <property type="nucleotide sequence ID" value="NZ_NSLI01000004.1"/>
</dbReference>
<accession>A0A2A2SDA7</accession>
<protein>
    <submittedName>
        <fullName evidence="5">Response regulator</fullName>
    </submittedName>
</protein>
<keyword evidence="2" id="KW-0902">Two-component regulatory system</keyword>
<dbReference type="SMART" id="SM00448">
    <property type="entry name" value="REC"/>
    <property type="match status" value="1"/>
</dbReference>
<name>A0A2A2SDA7_9SPHN</name>
<dbReference type="AlphaFoldDB" id="A0A2A2SDA7"/>
<evidence type="ECO:0000256" key="3">
    <source>
        <dbReference type="PROSITE-ProRule" id="PRU00169"/>
    </source>
</evidence>
<dbReference type="Pfam" id="PF00072">
    <property type="entry name" value="Response_reg"/>
    <property type="match status" value="1"/>
</dbReference>
<dbReference type="InterPro" id="IPR001789">
    <property type="entry name" value="Sig_transdc_resp-reg_receiver"/>
</dbReference>
<evidence type="ECO:0000256" key="1">
    <source>
        <dbReference type="ARBA" id="ARBA00022553"/>
    </source>
</evidence>
<sequence>MQVLFVEDDAMNRRVVKDMLSVVGANMAEAPDAETGLQMIDEGQFSIVLMDLRMPGMDGLTAIRHLRARGDAKAQLPVIVVTADTALDLRERCIAQGADEVLLKPVAMGKLLKAMSQMLAKAAGSNAVVLS</sequence>
<feature type="domain" description="Response regulatory" evidence="4">
    <location>
        <begin position="2"/>
        <end position="119"/>
    </location>
</feature>
<keyword evidence="1 3" id="KW-0597">Phosphoprotein</keyword>
<reference evidence="6" key="1">
    <citation type="submission" date="2017-09" db="EMBL/GenBank/DDBJ databases">
        <authorList>
            <person name="Feng G."/>
            <person name="Zhu H."/>
        </authorList>
    </citation>
    <scope>NUCLEOTIDE SEQUENCE [LARGE SCALE GENOMIC DNA]</scope>
    <source>
        <strain evidence="6">1PNM-20</strain>
    </source>
</reference>
<organism evidence="5 6">
    <name type="scientific">Sphingomonas lenta</name>
    <dbReference type="NCBI Taxonomy" id="1141887"/>
    <lineage>
        <taxon>Bacteria</taxon>
        <taxon>Pseudomonadati</taxon>
        <taxon>Pseudomonadota</taxon>
        <taxon>Alphaproteobacteria</taxon>
        <taxon>Sphingomonadales</taxon>
        <taxon>Sphingomonadaceae</taxon>
        <taxon>Sphingomonas</taxon>
    </lineage>
</organism>
<evidence type="ECO:0000313" key="6">
    <source>
        <dbReference type="Proteomes" id="UP000218151"/>
    </source>
</evidence>
<feature type="modified residue" description="4-aspartylphosphate" evidence="3">
    <location>
        <position position="51"/>
    </location>
</feature>
<dbReference type="PANTHER" id="PTHR45339">
    <property type="entry name" value="HYBRID SIGNAL TRANSDUCTION HISTIDINE KINASE J"/>
    <property type="match status" value="1"/>
</dbReference>
<dbReference type="Gene3D" id="3.40.50.2300">
    <property type="match status" value="1"/>
</dbReference>
<dbReference type="PANTHER" id="PTHR45339:SF1">
    <property type="entry name" value="HYBRID SIGNAL TRANSDUCTION HISTIDINE KINASE J"/>
    <property type="match status" value="1"/>
</dbReference>
<dbReference type="EMBL" id="NSLI01000004">
    <property type="protein sequence ID" value="PAX07195.1"/>
    <property type="molecule type" value="Genomic_DNA"/>
</dbReference>
<dbReference type="Proteomes" id="UP000218151">
    <property type="component" value="Unassembled WGS sequence"/>
</dbReference>
<dbReference type="OrthoDB" id="9808843at2"/>
<evidence type="ECO:0000259" key="4">
    <source>
        <dbReference type="PROSITE" id="PS50110"/>
    </source>
</evidence>
<evidence type="ECO:0000256" key="2">
    <source>
        <dbReference type="ARBA" id="ARBA00023012"/>
    </source>
</evidence>
<proteinExistence type="predicted"/>